<evidence type="ECO:0000256" key="2">
    <source>
        <dbReference type="ARBA" id="ARBA00023163"/>
    </source>
</evidence>
<dbReference type="PANTHER" id="PTHR30185:SF18">
    <property type="entry name" value="TRANSCRIPTIONAL REGULATOR MTLR"/>
    <property type="match status" value="1"/>
</dbReference>
<name>A0A6I4XJP7_ENTGA</name>
<dbReference type="RefSeq" id="WP_124018806.1">
    <property type="nucleotide sequence ID" value="NZ_CABGIR010000006.1"/>
</dbReference>
<evidence type="ECO:0000313" key="4">
    <source>
        <dbReference type="EMBL" id="MXS26089.1"/>
    </source>
</evidence>
<evidence type="ECO:0000259" key="3">
    <source>
        <dbReference type="Pfam" id="PF05043"/>
    </source>
</evidence>
<sequence length="507" mass="60557">MFHVLFDTTEKQINQFLTYCYERNQTTYSTKELMAVFNYKTSKLLSVIQQVELFQEQYSEYTVNYQSESKTIKIEFSPRFLLSKVYAILVERTVGFTFLDLLFKGKYHSLEQLSQETYSSLRTIQRKLTELNQVLANYHLSYSLRKGNPLEGKEYYIRYFYHVMYWELFDETDSDLLATIRDKQTIATQIERHAPYMRKIDCNKFLSLLAISLQRIKQRHFIVEIPDEITTFEHPLMTKRKFTECILAPFFQANVYAVSDLTDEEISFLYFMFAVMNTYLEEDLTEIHQDWFDNEQYSTEEIIIDKLSAYFDLALTSKEKNYLLVNLLMIHSYSSVFGTEHKIDGFGKQTRESELEAYFPVMYPTMRRFLIAIKREIPPLVGFAKKNDRLIFQYCMLVRTVFIKYERPVTFSIQSKFGKTQELWIKNRLLNTSHRAIQHVPSVDEPDILISDYPIYRQLGANKQMEIFYWNGQPTSSDWERLKEKIHKIRSEKHKQVFDSLSFHQFS</sequence>
<organism evidence="4 5">
    <name type="scientific">Enterococcus gallinarum</name>
    <dbReference type="NCBI Taxonomy" id="1353"/>
    <lineage>
        <taxon>Bacteria</taxon>
        <taxon>Bacillati</taxon>
        <taxon>Bacillota</taxon>
        <taxon>Bacilli</taxon>
        <taxon>Lactobacillales</taxon>
        <taxon>Enterococcaceae</taxon>
        <taxon>Enterococcus</taxon>
    </lineage>
</organism>
<dbReference type="Gene3D" id="1.10.10.10">
    <property type="entry name" value="Winged helix-like DNA-binding domain superfamily/Winged helix DNA-binding domain"/>
    <property type="match status" value="1"/>
</dbReference>
<reference evidence="4 5" key="1">
    <citation type="submission" date="2019-04" db="EMBL/GenBank/DDBJ databases">
        <title>Step-wise assembly of the neonatal virome modulated by breast feeding.</title>
        <authorList>
            <person name="Liang G."/>
            <person name="Bushman F."/>
        </authorList>
    </citation>
    <scope>NUCLEOTIDE SEQUENCE [LARGE SCALE GENOMIC DNA]</scope>
    <source>
        <strain evidence="4 5">E3404</strain>
    </source>
</reference>
<dbReference type="Pfam" id="PF05043">
    <property type="entry name" value="Mga"/>
    <property type="match status" value="1"/>
</dbReference>
<protein>
    <submittedName>
        <fullName evidence="4">M protein trans-acting positive regulator</fullName>
    </submittedName>
</protein>
<dbReference type="InterPro" id="IPR050661">
    <property type="entry name" value="BglG_antiterminators"/>
</dbReference>
<dbReference type="Proteomes" id="UP000439965">
    <property type="component" value="Unassembled WGS sequence"/>
</dbReference>
<proteinExistence type="predicted"/>
<feature type="domain" description="Mga helix-turn-helix" evidence="3">
    <location>
        <begin position="80"/>
        <end position="165"/>
    </location>
</feature>
<gene>
    <name evidence="4" type="ORF">GTI89_08465</name>
</gene>
<evidence type="ECO:0000313" key="5">
    <source>
        <dbReference type="Proteomes" id="UP000439965"/>
    </source>
</evidence>
<keyword evidence="2" id="KW-0804">Transcription</keyword>
<comment type="caution">
    <text evidence="4">The sequence shown here is derived from an EMBL/GenBank/DDBJ whole genome shotgun (WGS) entry which is preliminary data.</text>
</comment>
<keyword evidence="1" id="KW-0805">Transcription regulation</keyword>
<dbReference type="AlphaFoldDB" id="A0A6I4XJP7"/>
<dbReference type="EMBL" id="WVTI01000006">
    <property type="protein sequence ID" value="MXS26089.1"/>
    <property type="molecule type" value="Genomic_DNA"/>
</dbReference>
<dbReference type="InterPro" id="IPR036388">
    <property type="entry name" value="WH-like_DNA-bd_sf"/>
</dbReference>
<dbReference type="InterPro" id="IPR007737">
    <property type="entry name" value="Mga_HTH"/>
</dbReference>
<accession>A0A6I4XJP7</accession>
<evidence type="ECO:0000256" key="1">
    <source>
        <dbReference type="ARBA" id="ARBA00023015"/>
    </source>
</evidence>
<dbReference type="PANTHER" id="PTHR30185">
    <property type="entry name" value="CRYPTIC BETA-GLUCOSIDE BGL OPERON ANTITERMINATOR"/>
    <property type="match status" value="1"/>
</dbReference>